<dbReference type="Gene3D" id="2.40.160.10">
    <property type="entry name" value="Porin"/>
    <property type="match status" value="1"/>
</dbReference>
<dbReference type="InterPro" id="IPR033900">
    <property type="entry name" value="Gram_neg_porin_domain"/>
</dbReference>
<feature type="domain" description="Porin" evidence="1">
    <location>
        <begin position="29"/>
        <end position="153"/>
    </location>
</feature>
<dbReference type="SUPFAM" id="SSF56935">
    <property type="entry name" value="Porins"/>
    <property type="match status" value="1"/>
</dbReference>
<keyword evidence="3" id="KW-1185">Reference proteome</keyword>
<evidence type="ECO:0000313" key="2">
    <source>
        <dbReference type="EMBL" id="AVO50375.1"/>
    </source>
</evidence>
<proteinExistence type="predicted"/>
<organism evidence="2 3">
    <name type="scientific">Melaminivora suipulveris</name>
    <dbReference type="NCBI Taxonomy" id="2109913"/>
    <lineage>
        <taxon>Bacteria</taxon>
        <taxon>Pseudomonadati</taxon>
        <taxon>Pseudomonadota</taxon>
        <taxon>Betaproteobacteria</taxon>
        <taxon>Burkholderiales</taxon>
        <taxon>Comamonadaceae</taxon>
        <taxon>Melaminivora</taxon>
    </lineage>
</organism>
<dbReference type="Proteomes" id="UP000237925">
    <property type="component" value="Chromosome"/>
</dbReference>
<name>A0A2R3QF11_9BURK</name>
<dbReference type="KEGG" id="mela:C6568_14840"/>
<protein>
    <recommendedName>
        <fullName evidence="1">Porin domain-containing protein</fullName>
    </recommendedName>
</protein>
<dbReference type="Pfam" id="PF13609">
    <property type="entry name" value="Porin_4"/>
    <property type="match status" value="1"/>
</dbReference>
<dbReference type="AlphaFoldDB" id="A0A2R3QF11"/>
<reference evidence="2 3" key="1">
    <citation type="submission" date="2018-03" db="EMBL/GenBank/DDBJ databases">
        <title>Genome sequencing of Melaminivora sp.</title>
        <authorList>
            <person name="Kim S.-J."/>
            <person name="Heo J."/>
            <person name="Ahn J.-H."/>
            <person name="Kwon S.-W."/>
        </authorList>
    </citation>
    <scope>NUCLEOTIDE SEQUENCE [LARGE SCALE GENOMIC DNA]</scope>
    <source>
        <strain evidence="2 3">SC2-9</strain>
    </source>
</reference>
<evidence type="ECO:0000259" key="1">
    <source>
        <dbReference type="Pfam" id="PF13609"/>
    </source>
</evidence>
<dbReference type="GO" id="GO:0016020">
    <property type="term" value="C:membrane"/>
    <property type="evidence" value="ECO:0007669"/>
    <property type="project" value="InterPro"/>
</dbReference>
<dbReference type="InterPro" id="IPR023614">
    <property type="entry name" value="Porin_dom_sf"/>
</dbReference>
<dbReference type="EMBL" id="CP027667">
    <property type="protein sequence ID" value="AVO50375.1"/>
    <property type="molecule type" value="Genomic_DNA"/>
</dbReference>
<sequence length="174" mass="18514">MAARQPPTRTTLRVSLGFGRERREAVAYPVANWMLLVAYDLKGVKLIGAYGEDRNGKFNAAGGVKAKDFGESAELVQAAGLGQYARQGFKASNYYAGAAIRAGSGTLGVAYSRSSSNLGSFGFDAAAQNMVAALYSYPLSKRTQLYAYGGRGRGVAYVRGLEAHEIGAGLRHEF</sequence>
<dbReference type="GO" id="GO:0015288">
    <property type="term" value="F:porin activity"/>
    <property type="evidence" value="ECO:0007669"/>
    <property type="project" value="InterPro"/>
</dbReference>
<gene>
    <name evidence="2" type="ORF">C6568_14840</name>
</gene>
<accession>A0A2R3QF11</accession>
<evidence type="ECO:0000313" key="3">
    <source>
        <dbReference type="Proteomes" id="UP000237925"/>
    </source>
</evidence>